<evidence type="ECO:0000256" key="10">
    <source>
        <dbReference type="RuleBase" id="RU366035"/>
    </source>
</evidence>
<keyword evidence="5 10" id="KW-0812">Transmembrane</keyword>
<dbReference type="GO" id="GO:0012505">
    <property type="term" value="C:endomembrane system"/>
    <property type="evidence" value="ECO:0007669"/>
    <property type="project" value="UniProtKB-SubCell"/>
</dbReference>
<dbReference type="GO" id="GO:0005886">
    <property type="term" value="C:plasma membrane"/>
    <property type="evidence" value="ECO:0007669"/>
    <property type="project" value="UniProtKB-SubCell"/>
</dbReference>
<proteinExistence type="inferred from homology"/>
<comment type="similarity">
    <text evidence="4 10">Belongs to the PRM1 family.</text>
</comment>
<keyword evidence="6 10" id="KW-0184">Conjugation</keyword>
<dbReference type="EMBL" id="JANBQB010000007">
    <property type="protein sequence ID" value="KAJ1984964.1"/>
    <property type="molecule type" value="Genomic_DNA"/>
</dbReference>
<keyword evidence="10" id="KW-1003">Cell membrane</keyword>
<dbReference type="InterPro" id="IPR026777">
    <property type="entry name" value="PRM1"/>
</dbReference>
<dbReference type="PANTHER" id="PTHR31030:SF1">
    <property type="entry name" value="PLASMA MEMBRANE FUSION PROTEIN PRM1"/>
    <property type="match status" value="1"/>
</dbReference>
<dbReference type="AlphaFoldDB" id="A0A9W8BC00"/>
<dbReference type="GO" id="GO:0032220">
    <property type="term" value="P:plasma membrane fusion involved in cytogamy"/>
    <property type="evidence" value="ECO:0007669"/>
    <property type="project" value="TreeGrafter"/>
</dbReference>
<evidence type="ECO:0000256" key="8">
    <source>
        <dbReference type="ARBA" id="ARBA00023136"/>
    </source>
</evidence>
<evidence type="ECO:0000256" key="6">
    <source>
        <dbReference type="ARBA" id="ARBA00022971"/>
    </source>
</evidence>
<feature type="transmembrane region" description="Helical" evidence="10">
    <location>
        <begin position="342"/>
        <end position="367"/>
    </location>
</feature>
<dbReference type="PANTHER" id="PTHR31030">
    <property type="entry name" value="PLASMA MEMBRANE FUSION PROTEIN PRM1"/>
    <property type="match status" value="1"/>
</dbReference>
<comment type="subcellular location">
    <subcellularLocation>
        <location evidence="3">Cell envelope</location>
    </subcellularLocation>
    <subcellularLocation>
        <location evidence="10">Cell membrane</location>
        <topology evidence="10">Multi-pass membrane protein</topology>
    </subcellularLocation>
    <subcellularLocation>
        <location evidence="2">Endomembrane system</location>
        <topology evidence="2">Multi-pass membrane protein</topology>
    </subcellularLocation>
</comment>
<protein>
    <recommendedName>
        <fullName evidence="10">Plasma membrane fusion protein PRM1</fullName>
    </recommendedName>
</protein>
<evidence type="ECO:0000313" key="11">
    <source>
        <dbReference type="EMBL" id="KAJ1984964.1"/>
    </source>
</evidence>
<sequence>MALPGPGRRNGRQFIATPTGSLDLSLADLEAPERVYRIPQRSPLRRRLYFPDEKDHSADFLPLPYLGLGAKLSRGWATYLIILVLFLAVRLLLHGITMDTMAQDAKDQLAQGCQAVERVGTALLSSPHRAATQANELATRAAQAVIERTADSLVLMVTIIEEVVVFLLSLFRSLEICLVDLVVQGSLGLLRAGMAELQAAFNQAMTKTIDELKAQVNKVVDVANKLSSASNSILDAIFGKEDTVPKVEYPNTSSWQVQIPDSVVSSVTEATAKVPKLKDIQQALLAEVRQPFEGLKEKIRSLVDQRTANITAVPVPRARAAQFCDNSTGQNTIDGLAHAAQAIVFIGAGVLLFIALLLLVTNLYLIYHHHHFTVGLALQFPHGFTQQPPWQAVHDISTGVMYPLVYRFNAYVHRRVPNKAQAHLLRWWAQYVTHLPSLACLGAGILGLIVVYSQVIGLNHLRSEFTPPMARGLDTFRQDVVRAFTGHMQNASVALAAKVNDPLADLESFANDDLFGPIRTGADQLQVSLGVVVNDTRSGITLAFGETPFYDAALDFVNCTFLQKLGALSHLAAFVSNHTKVNLPRIDDDLLVVGQDTLNETLADFNAALVGTYVGTPEAVELYYANSTYASAKALDQLQVLGTVAVLNDTPVAQAVANWEYRLKLPLSPVPSTVFSARQNSDASWASTQASSLTRWPWSLRSNATGPLSWNQEQLLATVGYNLHRFRAYSDADLRRAKASGGYTGGLVGKLLDQYIRLLTAEVPFLIVLVCVWGVLVLGATGRTASAWWLWRHKQG</sequence>
<feature type="transmembrane region" description="Helical" evidence="10">
    <location>
        <begin position="765"/>
        <end position="791"/>
    </location>
</feature>
<dbReference type="OrthoDB" id="10248838at2759"/>
<evidence type="ECO:0000256" key="5">
    <source>
        <dbReference type="ARBA" id="ARBA00022692"/>
    </source>
</evidence>
<keyword evidence="7 10" id="KW-1133">Transmembrane helix</keyword>
<organism evidence="11 12">
    <name type="scientific">Dimargaris verticillata</name>
    <dbReference type="NCBI Taxonomy" id="2761393"/>
    <lineage>
        <taxon>Eukaryota</taxon>
        <taxon>Fungi</taxon>
        <taxon>Fungi incertae sedis</taxon>
        <taxon>Zoopagomycota</taxon>
        <taxon>Kickxellomycotina</taxon>
        <taxon>Dimargaritomycetes</taxon>
        <taxon>Dimargaritales</taxon>
        <taxon>Dimargaritaceae</taxon>
        <taxon>Dimargaris</taxon>
    </lineage>
</organism>
<gene>
    <name evidence="11" type="primary">PRM1</name>
    <name evidence="11" type="ORF">H4R34_000307</name>
</gene>
<evidence type="ECO:0000256" key="2">
    <source>
        <dbReference type="ARBA" id="ARBA00004127"/>
    </source>
</evidence>
<comment type="caution">
    <text evidence="11">The sequence shown here is derived from an EMBL/GenBank/DDBJ whole genome shotgun (WGS) entry which is preliminary data.</text>
</comment>
<dbReference type="GO" id="GO:0043332">
    <property type="term" value="C:mating projection tip"/>
    <property type="evidence" value="ECO:0007669"/>
    <property type="project" value="UniProtKB-UniRule"/>
</dbReference>
<keyword evidence="9" id="KW-0325">Glycoprotein</keyword>
<keyword evidence="12" id="KW-1185">Reference proteome</keyword>
<name>A0A9W8BC00_9FUNG</name>
<comment type="function">
    <text evidence="1 10">Involved in cell fusion during mating by stabilizing the plasma membrane fusion event.</text>
</comment>
<evidence type="ECO:0000256" key="7">
    <source>
        <dbReference type="ARBA" id="ARBA00022989"/>
    </source>
</evidence>
<accession>A0A9W8BC00</accession>
<evidence type="ECO:0000256" key="4">
    <source>
        <dbReference type="ARBA" id="ARBA00010780"/>
    </source>
</evidence>
<evidence type="ECO:0000256" key="1">
    <source>
        <dbReference type="ARBA" id="ARBA00002512"/>
    </source>
</evidence>
<dbReference type="Proteomes" id="UP001151582">
    <property type="component" value="Unassembled WGS sequence"/>
</dbReference>
<evidence type="ECO:0000256" key="3">
    <source>
        <dbReference type="ARBA" id="ARBA00004196"/>
    </source>
</evidence>
<keyword evidence="8 10" id="KW-0472">Membrane</keyword>
<comment type="caution">
    <text evidence="10">Lacks conserved residue(s) required for the propagation of feature annotation.</text>
</comment>
<feature type="transmembrane region" description="Helical" evidence="10">
    <location>
        <begin position="431"/>
        <end position="452"/>
    </location>
</feature>
<evidence type="ECO:0000313" key="12">
    <source>
        <dbReference type="Proteomes" id="UP001151582"/>
    </source>
</evidence>
<evidence type="ECO:0000256" key="9">
    <source>
        <dbReference type="ARBA" id="ARBA00023180"/>
    </source>
</evidence>
<reference evidence="11" key="1">
    <citation type="submission" date="2022-07" db="EMBL/GenBank/DDBJ databases">
        <title>Phylogenomic reconstructions and comparative analyses of Kickxellomycotina fungi.</title>
        <authorList>
            <person name="Reynolds N.K."/>
            <person name="Stajich J.E."/>
            <person name="Barry K."/>
            <person name="Grigoriev I.V."/>
            <person name="Crous P."/>
            <person name="Smith M.E."/>
        </authorList>
    </citation>
    <scope>NUCLEOTIDE SEQUENCE</scope>
    <source>
        <strain evidence="11">RSA 567</strain>
    </source>
</reference>
<feature type="transmembrane region" description="Helical" evidence="10">
    <location>
        <begin position="76"/>
        <end position="93"/>
    </location>
</feature>